<evidence type="ECO:0000313" key="7">
    <source>
        <dbReference type="EMBL" id="KAH9329503.1"/>
    </source>
</evidence>
<dbReference type="PANTHER" id="PTHR31072">
    <property type="entry name" value="TRANSCRIPTION FACTOR TCP4-RELATED"/>
    <property type="match status" value="1"/>
</dbReference>
<sequence>MDSHRDNKVETWEGPREQRIRLSSETAIKLYDIHDRLGFNQPTKSVEWLLRQAQLAINELPQISYPPLEHKDESEPEVEEKNMVNKRGAHSHSHSDSRTMKNITVERRAKARERARQRTLQIKRSKENLASLSQQYCEGVEESMNTSFPEGTIINRQNLMSECESSLNTFLQSPAQEDHICSGTATHSNESPLSSLASG</sequence>
<dbReference type="GO" id="GO:0005634">
    <property type="term" value="C:nucleus"/>
    <property type="evidence" value="ECO:0007669"/>
    <property type="project" value="UniProtKB-SubCell"/>
</dbReference>
<dbReference type="Pfam" id="PF03634">
    <property type="entry name" value="TCP"/>
    <property type="match status" value="1"/>
</dbReference>
<evidence type="ECO:0000256" key="3">
    <source>
        <dbReference type="ARBA" id="ARBA00023125"/>
    </source>
</evidence>
<protein>
    <recommendedName>
        <fullName evidence="6">TCP domain-containing protein</fullName>
    </recommendedName>
</protein>
<feature type="non-terminal residue" evidence="7">
    <location>
        <position position="199"/>
    </location>
</feature>
<evidence type="ECO:0000256" key="1">
    <source>
        <dbReference type="ARBA" id="ARBA00004123"/>
    </source>
</evidence>
<organism evidence="7 8">
    <name type="scientific">Taxus chinensis</name>
    <name type="common">Chinese yew</name>
    <name type="synonym">Taxus wallichiana var. chinensis</name>
    <dbReference type="NCBI Taxonomy" id="29808"/>
    <lineage>
        <taxon>Eukaryota</taxon>
        <taxon>Viridiplantae</taxon>
        <taxon>Streptophyta</taxon>
        <taxon>Embryophyta</taxon>
        <taxon>Tracheophyta</taxon>
        <taxon>Spermatophyta</taxon>
        <taxon>Pinopsida</taxon>
        <taxon>Pinidae</taxon>
        <taxon>Conifers II</taxon>
        <taxon>Cupressales</taxon>
        <taxon>Taxaceae</taxon>
        <taxon>Taxus</taxon>
    </lineage>
</organism>
<keyword evidence="3" id="KW-0238">DNA-binding</keyword>
<dbReference type="GO" id="GO:0003700">
    <property type="term" value="F:DNA-binding transcription factor activity"/>
    <property type="evidence" value="ECO:0007669"/>
    <property type="project" value="InterPro"/>
</dbReference>
<dbReference type="PANTHER" id="PTHR31072:SF93">
    <property type="entry name" value="TRANSCRIPTION FACTOR TCP24"/>
    <property type="match status" value="1"/>
</dbReference>
<dbReference type="InterPro" id="IPR017887">
    <property type="entry name" value="TF_TCP_subgr"/>
</dbReference>
<dbReference type="EMBL" id="JAHRHJ020000001">
    <property type="protein sequence ID" value="KAH9329503.1"/>
    <property type="molecule type" value="Genomic_DNA"/>
</dbReference>
<keyword evidence="8" id="KW-1185">Reference proteome</keyword>
<keyword evidence="2" id="KW-0805">Transcription regulation</keyword>
<dbReference type="Proteomes" id="UP000824469">
    <property type="component" value="Unassembled WGS sequence"/>
</dbReference>
<keyword evidence="4" id="KW-0804">Transcription</keyword>
<evidence type="ECO:0000256" key="2">
    <source>
        <dbReference type="ARBA" id="ARBA00023015"/>
    </source>
</evidence>
<name>A0AA38GWL3_TAXCH</name>
<evidence type="ECO:0000259" key="6">
    <source>
        <dbReference type="PROSITE" id="PS51369"/>
    </source>
</evidence>
<dbReference type="InterPro" id="IPR005333">
    <property type="entry name" value="Transcription_factor_TCP"/>
</dbReference>
<dbReference type="GO" id="GO:0043565">
    <property type="term" value="F:sequence-specific DNA binding"/>
    <property type="evidence" value="ECO:0007669"/>
    <property type="project" value="TreeGrafter"/>
</dbReference>
<gene>
    <name evidence="7" type="ORF">KI387_001611</name>
</gene>
<evidence type="ECO:0000256" key="5">
    <source>
        <dbReference type="ARBA" id="ARBA00023242"/>
    </source>
</evidence>
<reference evidence="7 8" key="1">
    <citation type="journal article" date="2021" name="Nat. Plants">
        <title>The Taxus genome provides insights into paclitaxel biosynthesis.</title>
        <authorList>
            <person name="Xiong X."/>
            <person name="Gou J."/>
            <person name="Liao Q."/>
            <person name="Li Y."/>
            <person name="Zhou Q."/>
            <person name="Bi G."/>
            <person name="Li C."/>
            <person name="Du R."/>
            <person name="Wang X."/>
            <person name="Sun T."/>
            <person name="Guo L."/>
            <person name="Liang H."/>
            <person name="Lu P."/>
            <person name="Wu Y."/>
            <person name="Zhang Z."/>
            <person name="Ro D.K."/>
            <person name="Shang Y."/>
            <person name="Huang S."/>
            <person name="Yan J."/>
        </authorList>
    </citation>
    <scope>NUCLEOTIDE SEQUENCE [LARGE SCALE GENOMIC DNA]</scope>
    <source>
        <strain evidence="7">Ta-2019</strain>
    </source>
</reference>
<comment type="subcellular location">
    <subcellularLocation>
        <location evidence="1">Nucleus</location>
    </subcellularLocation>
</comment>
<comment type="caution">
    <text evidence="7">The sequence shown here is derived from an EMBL/GenBank/DDBJ whole genome shotgun (WGS) entry which is preliminary data.</text>
</comment>
<evidence type="ECO:0000256" key="4">
    <source>
        <dbReference type="ARBA" id="ARBA00023163"/>
    </source>
</evidence>
<feature type="domain" description="TCP" evidence="6">
    <location>
        <begin position="1"/>
        <end position="60"/>
    </location>
</feature>
<proteinExistence type="predicted"/>
<keyword evidence="5" id="KW-0539">Nucleus</keyword>
<dbReference type="PROSITE" id="PS51369">
    <property type="entry name" value="TCP"/>
    <property type="match status" value="1"/>
</dbReference>
<dbReference type="AlphaFoldDB" id="A0AA38GWL3"/>
<accession>A0AA38GWL3</accession>
<evidence type="ECO:0000313" key="8">
    <source>
        <dbReference type="Proteomes" id="UP000824469"/>
    </source>
</evidence>